<evidence type="ECO:0000313" key="1">
    <source>
        <dbReference type="EMBL" id="SIS42833.1"/>
    </source>
</evidence>
<dbReference type="AlphaFoldDB" id="A0A1N7J0F2"/>
<protein>
    <submittedName>
        <fullName evidence="1">Uncharacterized protein</fullName>
    </submittedName>
</protein>
<dbReference type="OrthoDB" id="7689694at2"/>
<accession>A0A1N7J0F2</accession>
<dbReference type="Proteomes" id="UP000186221">
    <property type="component" value="Unassembled WGS sequence"/>
</dbReference>
<gene>
    <name evidence="1" type="ORF">SAMN05421580_101212</name>
</gene>
<dbReference type="RefSeq" id="WP_139327776.1">
    <property type="nucleotide sequence ID" value="NZ_FTOG01000001.1"/>
</dbReference>
<reference evidence="2" key="1">
    <citation type="submission" date="2017-01" db="EMBL/GenBank/DDBJ databases">
        <authorList>
            <person name="Varghese N."/>
            <person name="Submissions S."/>
        </authorList>
    </citation>
    <scope>NUCLEOTIDE SEQUENCE [LARGE SCALE GENOMIC DNA]</scope>
    <source>
        <strain evidence="2">DSM 19945</strain>
    </source>
</reference>
<proteinExistence type="predicted"/>
<name>A0A1N7J0F2_9RHOB</name>
<sequence length="78" mass="8691">MGRAQTTTVTAATAARETVLCPYCGVPLFSARDRADHLDSRACCLENRSWDCADLTDPHDRCCRTSTPTRRSTPRRAF</sequence>
<keyword evidence="2" id="KW-1185">Reference proteome</keyword>
<evidence type="ECO:0000313" key="2">
    <source>
        <dbReference type="Proteomes" id="UP000186221"/>
    </source>
</evidence>
<organism evidence="1 2">
    <name type="scientific">Rhodobacter aestuarii</name>
    <dbReference type="NCBI Taxonomy" id="453582"/>
    <lineage>
        <taxon>Bacteria</taxon>
        <taxon>Pseudomonadati</taxon>
        <taxon>Pseudomonadota</taxon>
        <taxon>Alphaproteobacteria</taxon>
        <taxon>Rhodobacterales</taxon>
        <taxon>Rhodobacter group</taxon>
        <taxon>Rhodobacter</taxon>
    </lineage>
</organism>
<dbReference type="EMBL" id="FTOG01000001">
    <property type="protein sequence ID" value="SIS42833.1"/>
    <property type="molecule type" value="Genomic_DNA"/>
</dbReference>